<evidence type="ECO:0000313" key="1">
    <source>
        <dbReference type="EMBL" id="KKL58729.1"/>
    </source>
</evidence>
<dbReference type="EMBL" id="LAZR01029720">
    <property type="protein sequence ID" value="KKL58729.1"/>
    <property type="molecule type" value="Genomic_DNA"/>
</dbReference>
<proteinExistence type="predicted"/>
<accession>A0A0F9DAM5</accession>
<reference evidence="1" key="1">
    <citation type="journal article" date="2015" name="Nature">
        <title>Complex archaea that bridge the gap between prokaryotes and eukaryotes.</title>
        <authorList>
            <person name="Spang A."/>
            <person name="Saw J.H."/>
            <person name="Jorgensen S.L."/>
            <person name="Zaremba-Niedzwiedzka K."/>
            <person name="Martijn J."/>
            <person name="Lind A.E."/>
            <person name="van Eijk R."/>
            <person name="Schleper C."/>
            <person name="Guy L."/>
            <person name="Ettema T.J."/>
        </authorList>
    </citation>
    <scope>NUCLEOTIDE SEQUENCE</scope>
</reference>
<comment type="caution">
    <text evidence="1">The sequence shown here is derived from an EMBL/GenBank/DDBJ whole genome shotgun (WGS) entry which is preliminary data.</text>
</comment>
<protein>
    <submittedName>
        <fullName evidence="1">Uncharacterized protein</fullName>
    </submittedName>
</protein>
<gene>
    <name evidence="1" type="ORF">LCGC14_2222410</name>
</gene>
<organism evidence="1">
    <name type="scientific">marine sediment metagenome</name>
    <dbReference type="NCBI Taxonomy" id="412755"/>
    <lineage>
        <taxon>unclassified sequences</taxon>
        <taxon>metagenomes</taxon>
        <taxon>ecological metagenomes</taxon>
    </lineage>
</organism>
<sequence length="35" mass="3692">MKQLTVNILGGRGVGKTTVAMHATAELRWLGIPTA</sequence>
<name>A0A0F9DAM5_9ZZZZ</name>
<dbReference type="AlphaFoldDB" id="A0A0F9DAM5"/>
<feature type="non-terminal residue" evidence="1">
    <location>
        <position position="35"/>
    </location>
</feature>